<dbReference type="Pfam" id="PF01966">
    <property type="entry name" value="HD"/>
    <property type="match status" value="1"/>
</dbReference>
<protein>
    <submittedName>
        <fullName evidence="2">HD domain-containing protein</fullName>
    </submittedName>
</protein>
<feature type="non-terminal residue" evidence="2">
    <location>
        <position position="202"/>
    </location>
</feature>
<dbReference type="InterPro" id="IPR006674">
    <property type="entry name" value="HD_domain"/>
</dbReference>
<accession>A0A9D1JEA1</accession>
<dbReference type="EMBL" id="DVHN01000130">
    <property type="protein sequence ID" value="HIR89311.1"/>
    <property type="molecule type" value="Genomic_DNA"/>
</dbReference>
<evidence type="ECO:0000259" key="1">
    <source>
        <dbReference type="Pfam" id="PF01966"/>
    </source>
</evidence>
<dbReference type="SUPFAM" id="SSF109604">
    <property type="entry name" value="HD-domain/PDEase-like"/>
    <property type="match status" value="1"/>
</dbReference>
<comment type="caution">
    <text evidence="2">The sequence shown here is derived from an EMBL/GenBank/DDBJ whole genome shotgun (WGS) entry which is preliminary data.</text>
</comment>
<dbReference type="AlphaFoldDB" id="A0A9D1JEA1"/>
<name>A0A9D1JEA1_9FIRM</name>
<dbReference type="Proteomes" id="UP000824201">
    <property type="component" value="Unassembled WGS sequence"/>
</dbReference>
<proteinExistence type="predicted"/>
<gene>
    <name evidence="2" type="ORF">IAC96_10200</name>
</gene>
<organism evidence="2 3">
    <name type="scientific">Candidatus Fimimorpha faecalis</name>
    <dbReference type="NCBI Taxonomy" id="2840824"/>
    <lineage>
        <taxon>Bacteria</taxon>
        <taxon>Bacillati</taxon>
        <taxon>Bacillota</taxon>
        <taxon>Clostridia</taxon>
        <taxon>Eubacteriales</taxon>
        <taxon>Candidatus Fimimorpha</taxon>
    </lineage>
</organism>
<feature type="domain" description="HD" evidence="1">
    <location>
        <begin position="70"/>
        <end position="170"/>
    </location>
</feature>
<dbReference type="Gene3D" id="1.10.3210.10">
    <property type="entry name" value="Hypothetical protein af1432"/>
    <property type="match status" value="1"/>
</dbReference>
<evidence type="ECO:0000313" key="3">
    <source>
        <dbReference type="Proteomes" id="UP000824201"/>
    </source>
</evidence>
<reference evidence="2" key="2">
    <citation type="journal article" date="2021" name="PeerJ">
        <title>Extensive microbial diversity within the chicken gut microbiome revealed by metagenomics and culture.</title>
        <authorList>
            <person name="Gilroy R."/>
            <person name="Ravi A."/>
            <person name="Getino M."/>
            <person name="Pursley I."/>
            <person name="Horton D.L."/>
            <person name="Alikhan N.F."/>
            <person name="Baker D."/>
            <person name="Gharbi K."/>
            <person name="Hall N."/>
            <person name="Watson M."/>
            <person name="Adriaenssens E.M."/>
            <person name="Foster-Nyarko E."/>
            <person name="Jarju S."/>
            <person name="Secka A."/>
            <person name="Antonio M."/>
            <person name="Oren A."/>
            <person name="Chaudhuri R.R."/>
            <person name="La Ragione R."/>
            <person name="Hildebrand F."/>
            <person name="Pallen M.J."/>
        </authorList>
    </citation>
    <scope>NUCLEOTIDE SEQUENCE</scope>
    <source>
        <strain evidence="2">ChiW13-3771</strain>
    </source>
</reference>
<evidence type="ECO:0000313" key="2">
    <source>
        <dbReference type="EMBL" id="HIR89311.1"/>
    </source>
</evidence>
<sequence>MSVERIVRAYKRRRTFRKKVRHWIQDEAWIEKKEYEKDEKYYRCVKDILDNPSFQMMSQFIQHGTTSTQAHCIQVSYLSYRIAKKLDLDFYTAARGGLLHDLFLYDWHTHKQETGNRFHGLTHPRVALKNAEREFLLSRTEKDMILHHMWPLTIIPPKTKEGYIIVYADKHCTLAEVGTRISKRLKKIENKRKRINKKKKNK</sequence>
<reference evidence="2" key="1">
    <citation type="submission" date="2020-10" db="EMBL/GenBank/DDBJ databases">
        <authorList>
            <person name="Gilroy R."/>
        </authorList>
    </citation>
    <scope>NUCLEOTIDE SEQUENCE</scope>
    <source>
        <strain evidence="2">ChiW13-3771</strain>
    </source>
</reference>